<dbReference type="InterPro" id="IPR013216">
    <property type="entry name" value="Methyltransf_11"/>
</dbReference>
<dbReference type="eggNOG" id="ENOG502S4CK">
    <property type="taxonomic scope" value="Eukaryota"/>
</dbReference>
<dbReference type="OMA" id="CHESVMI"/>
<protein>
    <recommendedName>
        <fullName evidence="1">Methyltransferase type 11 domain-containing protein</fullName>
    </recommendedName>
</protein>
<dbReference type="GO" id="GO:0008757">
    <property type="term" value="F:S-adenosylmethionine-dependent methyltransferase activity"/>
    <property type="evidence" value="ECO:0007669"/>
    <property type="project" value="InterPro"/>
</dbReference>
<reference evidence="2" key="2">
    <citation type="submission" date="2017-05" db="UniProtKB">
        <authorList>
            <consortium name="EnsemblMetazoa"/>
        </authorList>
    </citation>
    <scope>IDENTIFICATION</scope>
</reference>
<sequence length="293" mass="32590">MAKQTKGLNFKAEKATEDYEDYNKASKVYDSCRQAVGIDVILGVVTRVMKGRSIKEASIVDIGCGTGNYAVALSPFVGNVTGIEYNKGMREQAIKKTEHLPNVKIMEGSALSVPLEDKYCDVVICTQVLHHVSGSSPPEYAGPTKAISEVYRILKDEGAFVINTNTSEQLLESYFMYKIIPNATKRLSEKYPPVSVLHDRLSKIGFRVQSVLAHCHESVMIMDTYLNVNGPLDPEWRDTTSIWAAATPEELEESLKDWRKKIEDGTAQQFIDDAESVRKRVGETTTIVAYKGL</sequence>
<gene>
    <name evidence="2" type="primary">105313308</name>
</gene>
<evidence type="ECO:0000313" key="2">
    <source>
        <dbReference type="EnsemblMetazoa" id="Aqu2.1.27625_001"/>
    </source>
</evidence>
<dbReference type="CDD" id="cd02440">
    <property type="entry name" value="AdoMet_MTases"/>
    <property type="match status" value="1"/>
</dbReference>
<dbReference type="AlphaFoldDB" id="A0A1X7UJ04"/>
<dbReference type="Gene3D" id="3.40.50.150">
    <property type="entry name" value="Vaccinia Virus protein VP39"/>
    <property type="match status" value="1"/>
</dbReference>
<accession>A0A1X7UJ04</accession>
<dbReference type="KEGG" id="aqu:105313308"/>
<evidence type="ECO:0000259" key="1">
    <source>
        <dbReference type="Pfam" id="PF08241"/>
    </source>
</evidence>
<reference evidence="3" key="1">
    <citation type="journal article" date="2010" name="Nature">
        <title>The Amphimedon queenslandica genome and the evolution of animal complexity.</title>
        <authorList>
            <person name="Srivastava M."/>
            <person name="Simakov O."/>
            <person name="Chapman J."/>
            <person name="Fahey B."/>
            <person name="Gauthier M.E."/>
            <person name="Mitros T."/>
            <person name="Richards G.S."/>
            <person name="Conaco C."/>
            <person name="Dacre M."/>
            <person name="Hellsten U."/>
            <person name="Larroux C."/>
            <person name="Putnam N.H."/>
            <person name="Stanke M."/>
            <person name="Adamska M."/>
            <person name="Darling A."/>
            <person name="Degnan S.M."/>
            <person name="Oakley T.H."/>
            <person name="Plachetzki D.C."/>
            <person name="Zhai Y."/>
            <person name="Adamski M."/>
            <person name="Calcino A."/>
            <person name="Cummins S.F."/>
            <person name="Goodstein D.M."/>
            <person name="Harris C."/>
            <person name="Jackson D.J."/>
            <person name="Leys S.P."/>
            <person name="Shu S."/>
            <person name="Woodcroft B.J."/>
            <person name="Vervoort M."/>
            <person name="Kosik K.S."/>
            <person name="Manning G."/>
            <person name="Degnan B.M."/>
            <person name="Rokhsar D.S."/>
        </authorList>
    </citation>
    <scope>NUCLEOTIDE SEQUENCE [LARGE SCALE GENOMIC DNA]</scope>
</reference>
<dbReference type="STRING" id="400682.A0A1X7UJ04"/>
<organism evidence="2">
    <name type="scientific">Amphimedon queenslandica</name>
    <name type="common">Sponge</name>
    <dbReference type="NCBI Taxonomy" id="400682"/>
    <lineage>
        <taxon>Eukaryota</taxon>
        <taxon>Metazoa</taxon>
        <taxon>Porifera</taxon>
        <taxon>Demospongiae</taxon>
        <taxon>Heteroscleromorpha</taxon>
        <taxon>Haplosclerida</taxon>
        <taxon>Niphatidae</taxon>
        <taxon>Amphimedon</taxon>
    </lineage>
</organism>
<evidence type="ECO:0000313" key="3">
    <source>
        <dbReference type="Proteomes" id="UP000007879"/>
    </source>
</evidence>
<proteinExistence type="predicted"/>
<dbReference type="OrthoDB" id="6052830at2759"/>
<dbReference type="InterPro" id="IPR029063">
    <property type="entry name" value="SAM-dependent_MTases_sf"/>
</dbReference>
<name>A0A1X7UJ04_AMPQE</name>
<dbReference type="Pfam" id="PF08241">
    <property type="entry name" value="Methyltransf_11"/>
    <property type="match status" value="1"/>
</dbReference>
<dbReference type="PANTHER" id="PTHR43861">
    <property type="entry name" value="TRANS-ACONITATE 2-METHYLTRANSFERASE-RELATED"/>
    <property type="match status" value="1"/>
</dbReference>
<dbReference type="SUPFAM" id="SSF53335">
    <property type="entry name" value="S-adenosyl-L-methionine-dependent methyltransferases"/>
    <property type="match status" value="1"/>
</dbReference>
<dbReference type="EnsemblMetazoa" id="XM_011406624.2">
    <property type="protein sequence ID" value="XP_011404926.1"/>
    <property type="gene ID" value="LOC105313308"/>
</dbReference>
<feature type="domain" description="Methyltransferase type 11" evidence="1">
    <location>
        <begin position="60"/>
        <end position="162"/>
    </location>
</feature>
<dbReference type="InParanoid" id="A0A1X7UJ04"/>
<dbReference type="EnsemblMetazoa" id="Aqu2.1.27625_001">
    <property type="protein sequence ID" value="Aqu2.1.27625_001"/>
    <property type="gene ID" value="Aqu2.1.27625"/>
</dbReference>
<dbReference type="Proteomes" id="UP000007879">
    <property type="component" value="Unassembled WGS sequence"/>
</dbReference>
<keyword evidence="3" id="KW-1185">Reference proteome</keyword>